<dbReference type="Proteomes" id="UP000033220">
    <property type="component" value="Chromosome DSM 122"/>
</dbReference>
<dbReference type="CDD" id="cd03431">
    <property type="entry name" value="NUDIX_DNA_Glycosylase_C-MutY"/>
    <property type="match status" value="1"/>
</dbReference>
<dbReference type="PROSITE" id="PS01155">
    <property type="entry name" value="ENDONUCLEASE_III_2"/>
    <property type="match status" value="1"/>
</dbReference>
<sequence>MAKKTCFVPDLGVPPDTLTTRLLAWYARDGRDLPWRVKGGQADPYRVWLSEVMLQQTTVATVKPYYEAFLARWPTVAALAAAPLDDVLTQWAGLGYYARARNLHACAQKVAERGAFPGTEAELRRLPGIGAYTAAAVAAIAFGQRAVVVDGNVERVMARLFAITEPLPGARPCLDTLAAHLTPADPALAGDYAQAVMDLGATLCTPRSPACGLCPWRDPCAGRRQGIEESVPAKAAKPEKPTRRGVAFWAERPDGSLLLRRRPAQGLLGGMMEVPSTEWRPEPWTPADAIPHAPLAADWRLIPGRVRHTFTHFHLELDVMAARVSANAHVAGVWVAPSALKDHALPTVMKRIIHLALTRKERE</sequence>
<dbReference type="eggNOG" id="COG1194">
    <property type="taxonomic scope" value="Bacteria"/>
</dbReference>
<evidence type="ECO:0000313" key="16">
    <source>
        <dbReference type="EMBL" id="CCG08766.1"/>
    </source>
</evidence>
<comment type="function">
    <text evidence="2">Adenine glycosylase active on G-A mispairs. MutY also corrects error-prone DNA synthesis past GO lesions which are due to the oxidatively damaged form of guanine: 7,8-dihydro-8-oxoguanine (8-oxo-dGTP).</text>
</comment>
<dbReference type="InterPro" id="IPR004035">
    <property type="entry name" value="Endouclease-III_FeS-bd_BS"/>
</dbReference>
<dbReference type="PANTHER" id="PTHR42944">
    <property type="entry name" value="ADENINE DNA GLYCOSYLASE"/>
    <property type="match status" value="1"/>
</dbReference>
<keyword evidence="9 16" id="KW-0378">Hydrolase</keyword>
<keyword evidence="10 14" id="KW-0408">Iron</keyword>
<dbReference type="InterPro" id="IPR005760">
    <property type="entry name" value="A/G_AdeGlyc_MutY"/>
</dbReference>
<evidence type="ECO:0000256" key="7">
    <source>
        <dbReference type="ARBA" id="ARBA00022723"/>
    </source>
</evidence>
<dbReference type="SUPFAM" id="SSF55811">
    <property type="entry name" value="Nudix"/>
    <property type="match status" value="1"/>
</dbReference>
<keyword evidence="17" id="KW-1185">Reference proteome</keyword>
<dbReference type="AlphaFoldDB" id="H6SLA1"/>
<evidence type="ECO:0000256" key="1">
    <source>
        <dbReference type="ARBA" id="ARBA00000843"/>
    </source>
</evidence>
<evidence type="ECO:0000256" key="3">
    <source>
        <dbReference type="ARBA" id="ARBA00008343"/>
    </source>
</evidence>
<name>H6SLA1_PARPM</name>
<dbReference type="SUPFAM" id="SSF48150">
    <property type="entry name" value="DNA-glycosylase"/>
    <property type="match status" value="1"/>
</dbReference>
<dbReference type="EC" id="3.2.2.31" evidence="4 14"/>
<dbReference type="InterPro" id="IPR015797">
    <property type="entry name" value="NUDIX_hydrolase-like_dom_sf"/>
</dbReference>
<dbReference type="GO" id="GO:0006298">
    <property type="term" value="P:mismatch repair"/>
    <property type="evidence" value="ECO:0007669"/>
    <property type="project" value="TreeGrafter"/>
</dbReference>
<evidence type="ECO:0000256" key="12">
    <source>
        <dbReference type="ARBA" id="ARBA00023204"/>
    </source>
</evidence>
<evidence type="ECO:0000259" key="15">
    <source>
        <dbReference type="SMART" id="SM00478"/>
    </source>
</evidence>
<dbReference type="InterPro" id="IPR011257">
    <property type="entry name" value="DNA_glycosylase"/>
</dbReference>
<accession>H6SLA1</accession>
<dbReference type="InterPro" id="IPR029119">
    <property type="entry name" value="MutY_C"/>
</dbReference>
<dbReference type="GO" id="GO:0000701">
    <property type="term" value="F:purine-specific mismatch base pair DNA N-glycosylase activity"/>
    <property type="evidence" value="ECO:0007669"/>
    <property type="project" value="UniProtKB-EC"/>
</dbReference>
<dbReference type="PROSITE" id="PS00764">
    <property type="entry name" value="ENDONUCLEASE_III_1"/>
    <property type="match status" value="1"/>
</dbReference>
<evidence type="ECO:0000256" key="13">
    <source>
        <dbReference type="ARBA" id="ARBA00023295"/>
    </source>
</evidence>
<evidence type="ECO:0000256" key="14">
    <source>
        <dbReference type="RuleBase" id="RU365096"/>
    </source>
</evidence>
<evidence type="ECO:0000256" key="10">
    <source>
        <dbReference type="ARBA" id="ARBA00023004"/>
    </source>
</evidence>
<dbReference type="Gene3D" id="3.90.79.10">
    <property type="entry name" value="Nucleoside Triphosphate Pyrophosphohydrolase"/>
    <property type="match status" value="1"/>
</dbReference>
<dbReference type="FunFam" id="1.10.340.30:FF:000002">
    <property type="entry name" value="Adenine DNA glycosylase"/>
    <property type="match status" value="1"/>
</dbReference>
<dbReference type="STRING" id="1150469.RSPPHO_02140"/>
<dbReference type="RefSeq" id="WP_014415400.1">
    <property type="nucleotide sequence ID" value="NC_017059.1"/>
</dbReference>
<evidence type="ECO:0000256" key="11">
    <source>
        <dbReference type="ARBA" id="ARBA00023014"/>
    </source>
</evidence>
<proteinExistence type="inferred from homology"/>
<protein>
    <recommendedName>
        <fullName evidence="5 14">Adenine DNA glycosylase</fullName>
        <ecNumber evidence="4 14">3.2.2.31</ecNumber>
    </recommendedName>
</protein>
<keyword evidence="8 14" id="KW-0227">DNA damage</keyword>
<dbReference type="InterPro" id="IPR004036">
    <property type="entry name" value="Endonuclease-III-like_CS2"/>
</dbReference>
<dbReference type="Gene3D" id="1.10.1670.10">
    <property type="entry name" value="Helix-hairpin-Helix base-excision DNA repair enzymes (C-terminal)"/>
    <property type="match status" value="1"/>
</dbReference>
<dbReference type="InterPro" id="IPR044298">
    <property type="entry name" value="MIG/MutY"/>
</dbReference>
<comment type="catalytic activity">
    <reaction evidence="1 14">
        <text>Hydrolyzes free adenine bases from 7,8-dihydro-8-oxoguanine:adenine mismatched double-stranded DNA, leaving an apurinic site.</text>
        <dbReference type="EC" id="3.2.2.31"/>
    </reaction>
</comment>
<reference evidence="16 17" key="1">
    <citation type="submission" date="2012-02" db="EMBL/GenBank/DDBJ databases">
        <title>Shotgun genome sequence of Phaeospirillum photometricum DSM 122.</title>
        <authorList>
            <person name="Duquesne K."/>
            <person name="Sturgis J."/>
        </authorList>
    </citation>
    <scope>NUCLEOTIDE SEQUENCE [LARGE SCALE GENOMIC DNA]</scope>
    <source>
        <strain evidence="17">DSM122</strain>
    </source>
</reference>
<keyword evidence="13 14" id="KW-0326">Glycosidase</keyword>
<dbReference type="EMBL" id="HE663493">
    <property type="protein sequence ID" value="CCG08766.1"/>
    <property type="molecule type" value="Genomic_DNA"/>
</dbReference>
<organism evidence="16 17">
    <name type="scientific">Pararhodospirillum photometricum DSM 122</name>
    <dbReference type="NCBI Taxonomy" id="1150469"/>
    <lineage>
        <taxon>Bacteria</taxon>
        <taxon>Pseudomonadati</taxon>
        <taxon>Pseudomonadota</taxon>
        <taxon>Alphaproteobacteria</taxon>
        <taxon>Rhodospirillales</taxon>
        <taxon>Rhodospirillaceae</taxon>
        <taxon>Pararhodospirillum</taxon>
    </lineage>
</organism>
<dbReference type="KEGG" id="rpm:RSPPHO_02140"/>
<dbReference type="CDD" id="cd00056">
    <property type="entry name" value="ENDO3c"/>
    <property type="match status" value="1"/>
</dbReference>
<dbReference type="Gene3D" id="1.10.340.30">
    <property type="entry name" value="Hypothetical protein, domain 2"/>
    <property type="match status" value="1"/>
</dbReference>
<keyword evidence="11" id="KW-0411">Iron-sulfur</keyword>
<comment type="cofactor">
    <cofactor evidence="14">
        <name>[4Fe-4S] cluster</name>
        <dbReference type="ChEBI" id="CHEBI:49883"/>
    </cofactor>
    <text evidence="14">Binds 1 [4Fe-4S] cluster.</text>
</comment>
<dbReference type="HOGENOM" id="CLU_012862_0_2_5"/>
<evidence type="ECO:0000313" key="17">
    <source>
        <dbReference type="Proteomes" id="UP000033220"/>
    </source>
</evidence>
<dbReference type="Pfam" id="PF00730">
    <property type="entry name" value="HhH-GPD"/>
    <property type="match status" value="1"/>
</dbReference>
<gene>
    <name evidence="16" type="ORF">RSPPHO_02140</name>
</gene>
<dbReference type="GO" id="GO:0032357">
    <property type="term" value="F:oxidized purine DNA binding"/>
    <property type="evidence" value="ECO:0007669"/>
    <property type="project" value="TreeGrafter"/>
</dbReference>
<dbReference type="GO" id="GO:0051539">
    <property type="term" value="F:4 iron, 4 sulfur cluster binding"/>
    <property type="evidence" value="ECO:0007669"/>
    <property type="project" value="UniProtKB-UniRule"/>
</dbReference>
<comment type="similarity">
    <text evidence="3 14">Belongs to the Nth/MutY family.</text>
</comment>
<dbReference type="Pfam" id="PF10576">
    <property type="entry name" value="EndIII_4Fe-2S"/>
    <property type="match status" value="1"/>
</dbReference>
<evidence type="ECO:0000256" key="8">
    <source>
        <dbReference type="ARBA" id="ARBA00022763"/>
    </source>
</evidence>
<evidence type="ECO:0000256" key="5">
    <source>
        <dbReference type="ARBA" id="ARBA00022023"/>
    </source>
</evidence>
<keyword evidence="7" id="KW-0479">Metal-binding</keyword>
<dbReference type="GO" id="GO:0034039">
    <property type="term" value="F:8-oxo-7,8-dihydroguanine DNA N-glycosylase activity"/>
    <property type="evidence" value="ECO:0007669"/>
    <property type="project" value="TreeGrafter"/>
</dbReference>
<dbReference type="InterPro" id="IPR003265">
    <property type="entry name" value="HhH-GPD_domain"/>
</dbReference>
<evidence type="ECO:0000256" key="9">
    <source>
        <dbReference type="ARBA" id="ARBA00022801"/>
    </source>
</evidence>
<dbReference type="PANTHER" id="PTHR42944:SF1">
    <property type="entry name" value="ADENINE DNA GLYCOSYLASE"/>
    <property type="match status" value="1"/>
</dbReference>
<dbReference type="PATRIC" id="fig|1150469.3.peg.2408"/>
<evidence type="ECO:0000256" key="4">
    <source>
        <dbReference type="ARBA" id="ARBA00012045"/>
    </source>
</evidence>
<dbReference type="InterPro" id="IPR023170">
    <property type="entry name" value="HhH_base_excis_C"/>
</dbReference>
<keyword evidence="6" id="KW-0004">4Fe-4S</keyword>
<feature type="domain" description="HhH-GPD" evidence="15">
    <location>
        <begin position="53"/>
        <end position="202"/>
    </location>
</feature>
<evidence type="ECO:0000256" key="2">
    <source>
        <dbReference type="ARBA" id="ARBA00002933"/>
    </source>
</evidence>
<evidence type="ECO:0000256" key="6">
    <source>
        <dbReference type="ARBA" id="ARBA00022485"/>
    </source>
</evidence>
<dbReference type="SMART" id="SM00478">
    <property type="entry name" value="ENDO3c"/>
    <property type="match status" value="1"/>
</dbReference>
<dbReference type="OrthoDB" id="9802365at2"/>
<keyword evidence="12" id="KW-0234">DNA repair</keyword>
<dbReference type="Pfam" id="PF14815">
    <property type="entry name" value="NUDIX_4"/>
    <property type="match status" value="1"/>
</dbReference>
<dbReference type="InterPro" id="IPR003651">
    <property type="entry name" value="Endonuclease3_FeS-loop_motif"/>
</dbReference>
<dbReference type="GO" id="GO:0035485">
    <property type="term" value="F:adenine/guanine mispair binding"/>
    <property type="evidence" value="ECO:0007669"/>
    <property type="project" value="TreeGrafter"/>
</dbReference>
<dbReference type="NCBIfam" id="TIGR01084">
    <property type="entry name" value="mutY"/>
    <property type="match status" value="1"/>
</dbReference>
<dbReference type="GO" id="GO:0006284">
    <property type="term" value="P:base-excision repair"/>
    <property type="evidence" value="ECO:0007669"/>
    <property type="project" value="UniProtKB-UniRule"/>
</dbReference>
<dbReference type="GO" id="GO:0046872">
    <property type="term" value="F:metal ion binding"/>
    <property type="evidence" value="ECO:0007669"/>
    <property type="project" value="UniProtKB-UniRule"/>
</dbReference>